<dbReference type="Pfam" id="PF26337">
    <property type="entry name" value="Gtf3_C"/>
    <property type="match status" value="1"/>
</dbReference>
<dbReference type="AlphaFoldDB" id="A0A7T4IU37"/>
<evidence type="ECO:0000259" key="2">
    <source>
        <dbReference type="Pfam" id="PF26334"/>
    </source>
</evidence>
<sequence>MEYIIETRNVGEAHAGAKAPDDIVSIARKRGMGVFTIPVLPNKTSRIYILIWLFITCTKLWVRVFLTVKNGDVVVWQHPAYGIRYANYFIPWIKKRKKVTFVALIHDLESLREGIGSYDSKDQSRAKIADNSLLSKFDYVISHNKKMTAYLLEQGFESNKLINLGVFDYLDEGTPNLISRINDKSVIIAGNLSREKSAYIYDLKNLNVDLRLYGMFFEGDENDSAYKGTFRPDQLIEHLEGAFGLVWDGNSLEECAGNTGQYLKYNNPHKTSLYLAAQLPVIIWSQAALADFVEENGVGIVIDDLNHLEVTLAKVTDDQYTKMLDNIEKISKKVKAGHYFSVAMDQTKH</sequence>
<proteinExistence type="predicted"/>
<evidence type="ECO:0000256" key="1">
    <source>
        <dbReference type="ARBA" id="ARBA00022679"/>
    </source>
</evidence>
<dbReference type="PIRSF" id="PIRSF007023">
    <property type="entry name" value="UDP-Galf_transf"/>
    <property type="match status" value="1"/>
</dbReference>
<name>A0A7T4IU37_STROR</name>
<dbReference type="RefSeq" id="WP_198460126.1">
    <property type="nucleotide sequence ID" value="NZ_CP066059.1"/>
</dbReference>
<reference evidence="4 5" key="1">
    <citation type="submission" date="2020-12" db="EMBL/GenBank/DDBJ databases">
        <title>FDA dAtabase for Regulatory Grade micrObial Sequences (FDA-ARGOS): Supporting development and validation of Infectious Disease Dx tests.</title>
        <authorList>
            <person name="Sproer C."/>
            <person name="Gronow S."/>
            <person name="Severitt S."/>
            <person name="Schroder I."/>
            <person name="Tallon L."/>
            <person name="Sadzewicz L."/>
            <person name="Zhao X."/>
            <person name="Boylan J."/>
            <person name="Ott S."/>
            <person name="Bowen H."/>
            <person name="Vavikolanu K."/>
            <person name="Mehta A."/>
            <person name="Aluvathingal J."/>
            <person name="Nadendla S."/>
            <person name="Lowell S."/>
            <person name="Myers T."/>
            <person name="Yan Y."/>
            <person name="Sichtig H."/>
        </authorList>
    </citation>
    <scope>NUCLEOTIDE SEQUENCE [LARGE SCALE GENOMIC DNA]</scope>
    <source>
        <strain evidence="4 5">FDAARGOS_1021</strain>
    </source>
</reference>
<protein>
    <submittedName>
        <fullName evidence="4">Galactofuranosyltransferase</fullName>
    </submittedName>
</protein>
<dbReference type="Pfam" id="PF26334">
    <property type="entry name" value="Gtf3_N"/>
    <property type="match status" value="1"/>
</dbReference>
<keyword evidence="1 4" id="KW-0808">Transferase</keyword>
<organism evidence="4 5">
    <name type="scientific">Streptococcus oralis</name>
    <dbReference type="NCBI Taxonomy" id="1303"/>
    <lineage>
        <taxon>Bacteria</taxon>
        <taxon>Bacillati</taxon>
        <taxon>Bacillota</taxon>
        <taxon>Bacilli</taxon>
        <taxon>Lactobacillales</taxon>
        <taxon>Streptococcaceae</taxon>
        <taxon>Streptococcus</taxon>
    </lineage>
</organism>
<gene>
    <name evidence="4" type="ORF">I6H78_03785</name>
</gene>
<feature type="domain" description="Glucosyltransferase 3-like C-terminal" evidence="3">
    <location>
        <begin position="186"/>
        <end position="345"/>
    </location>
</feature>
<dbReference type="Gene3D" id="3.40.50.2000">
    <property type="entry name" value="Glycogen Phosphorylase B"/>
    <property type="match status" value="2"/>
</dbReference>
<dbReference type="InterPro" id="IPR058591">
    <property type="entry name" value="Gtf3_N"/>
</dbReference>
<dbReference type="SUPFAM" id="SSF53756">
    <property type="entry name" value="UDP-Glycosyltransferase/glycogen phosphorylase"/>
    <property type="match status" value="1"/>
</dbReference>
<accession>A0A7T4IU37</accession>
<evidence type="ECO:0000259" key="3">
    <source>
        <dbReference type="Pfam" id="PF26337"/>
    </source>
</evidence>
<evidence type="ECO:0000313" key="5">
    <source>
        <dbReference type="Proteomes" id="UP000595948"/>
    </source>
</evidence>
<dbReference type="Proteomes" id="UP000595948">
    <property type="component" value="Chromosome"/>
</dbReference>
<dbReference type="GO" id="GO:0016740">
    <property type="term" value="F:transferase activity"/>
    <property type="evidence" value="ECO:0007669"/>
    <property type="project" value="UniProtKB-KW"/>
</dbReference>
<dbReference type="EMBL" id="CP066059">
    <property type="protein sequence ID" value="QQC36132.1"/>
    <property type="molecule type" value="Genomic_DNA"/>
</dbReference>
<feature type="domain" description="Glucosyltransferase 3-like N-terminal" evidence="2">
    <location>
        <begin position="3"/>
        <end position="165"/>
    </location>
</feature>
<dbReference type="InterPro" id="IPR058592">
    <property type="entry name" value="Gtf3_C"/>
</dbReference>
<evidence type="ECO:0000313" key="4">
    <source>
        <dbReference type="EMBL" id="QQC36132.1"/>
    </source>
</evidence>